<evidence type="ECO:0000313" key="5">
    <source>
        <dbReference type="Proteomes" id="UP000324536"/>
    </source>
</evidence>
<dbReference type="PANTHER" id="PTHR37423:SF2">
    <property type="entry name" value="MEMBRANE-BOUND LYTIC MUREIN TRANSGLYCOSYLASE C"/>
    <property type="match status" value="1"/>
</dbReference>
<evidence type="ECO:0000256" key="2">
    <source>
        <dbReference type="ARBA" id="ARBA00009387"/>
    </source>
</evidence>
<dbReference type="KEGG" id="acek:FLP30_00750"/>
<dbReference type="InterPro" id="IPR023346">
    <property type="entry name" value="Lysozyme-like_dom_sf"/>
</dbReference>
<dbReference type="Proteomes" id="UP000324536">
    <property type="component" value="Chromosome"/>
</dbReference>
<reference evidence="4 5" key="1">
    <citation type="submission" date="2019-09" db="EMBL/GenBank/DDBJ databases">
        <title>Genome sequencing of strain KACC 21233.</title>
        <authorList>
            <person name="Heo J."/>
            <person name="Kim S.-J."/>
            <person name="Kim J.-S."/>
            <person name="Hong S.-B."/>
            <person name="Kwon S.-W."/>
        </authorList>
    </citation>
    <scope>NUCLEOTIDE SEQUENCE [LARGE SCALE GENOMIC DNA]</scope>
    <source>
        <strain evidence="4 5">KACC 21233</strain>
    </source>
</reference>
<dbReference type="PANTHER" id="PTHR37423">
    <property type="entry name" value="SOLUBLE LYTIC MUREIN TRANSGLYCOSYLASE-RELATED"/>
    <property type="match status" value="1"/>
</dbReference>
<name>A0A5C1YM28_9PROT</name>
<sequence length="292" mass="32176">MLKSSRRWLRTSARISFRSGWRCRASSLSLIRDSNRRSNMTLPLRYYVTLLLALFVTYHAPAHALAPPQAGARLYQAAITLEMHATTPDDATHVMRLLCDAAGEGDGRATRLIVSWLLDPNGPEYQPGLAAQWLRRSQGAHIGLPACPLDHDTALMKDMATLPRLISLTAQQEGVDSRLVRAVIQVESAFRPKAVSQRGAVGLMQLMPGTAQDVGTQDRFDIADNIRGGTRYLASLLRRYNNVTGLALAAYNAGPAPVDKCLCIPPILETRHYVQQVLSAYATMPLHPPSWQ</sequence>
<keyword evidence="5" id="KW-1185">Reference proteome</keyword>
<evidence type="ECO:0000259" key="3">
    <source>
        <dbReference type="Pfam" id="PF01464"/>
    </source>
</evidence>
<feature type="domain" description="Transglycosylase SLT" evidence="3">
    <location>
        <begin position="168"/>
        <end position="260"/>
    </location>
</feature>
<dbReference type="CDD" id="cd00254">
    <property type="entry name" value="LT-like"/>
    <property type="match status" value="1"/>
</dbReference>
<gene>
    <name evidence="4" type="ORF">FLP30_00750</name>
</gene>
<dbReference type="AlphaFoldDB" id="A0A5C1YM28"/>
<comment type="similarity">
    <text evidence="1">Belongs to the transglycosylase Slt family.</text>
</comment>
<organism evidence="4 5">
    <name type="scientific">Acetobacter vaccinii</name>
    <dbReference type="NCBI Taxonomy" id="2592655"/>
    <lineage>
        <taxon>Bacteria</taxon>
        <taxon>Pseudomonadati</taxon>
        <taxon>Pseudomonadota</taxon>
        <taxon>Alphaproteobacteria</taxon>
        <taxon>Acetobacterales</taxon>
        <taxon>Acetobacteraceae</taxon>
        <taxon>Acetobacter</taxon>
    </lineage>
</organism>
<dbReference type="GO" id="GO:0008933">
    <property type="term" value="F:peptidoglycan lytic transglycosylase activity"/>
    <property type="evidence" value="ECO:0007669"/>
    <property type="project" value="InterPro"/>
</dbReference>
<dbReference type="InterPro" id="IPR000189">
    <property type="entry name" value="Transglyc_AS"/>
</dbReference>
<dbReference type="SUPFAM" id="SSF53955">
    <property type="entry name" value="Lysozyme-like"/>
    <property type="match status" value="1"/>
</dbReference>
<dbReference type="EMBL" id="CP043506">
    <property type="protein sequence ID" value="QEO16465.1"/>
    <property type="molecule type" value="Genomic_DNA"/>
</dbReference>
<proteinExistence type="inferred from homology"/>
<dbReference type="InterPro" id="IPR008258">
    <property type="entry name" value="Transglycosylase_SLT_dom_1"/>
</dbReference>
<dbReference type="GO" id="GO:0000270">
    <property type="term" value="P:peptidoglycan metabolic process"/>
    <property type="evidence" value="ECO:0007669"/>
    <property type="project" value="InterPro"/>
</dbReference>
<accession>A0A5C1YM28</accession>
<evidence type="ECO:0000313" key="4">
    <source>
        <dbReference type="EMBL" id="QEO16465.1"/>
    </source>
</evidence>
<dbReference type="Gene3D" id="1.10.530.10">
    <property type="match status" value="1"/>
</dbReference>
<dbReference type="PROSITE" id="PS00922">
    <property type="entry name" value="TRANSGLYCOSYLASE"/>
    <property type="match status" value="1"/>
</dbReference>
<dbReference type="OrthoDB" id="7271302at2"/>
<comment type="similarity">
    <text evidence="2">Belongs to the virb1 family.</text>
</comment>
<dbReference type="Pfam" id="PF01464">
    <property type="entry name" value="SLT"/>
    <property type="match status" value="1"/>
</dbReference>
<evidence type="ECO:0000256" key="1">
    <source>
        <dbReference type="ARBA" id="ARBA00007734"/>
    </source>
</evidence>
<protein>
    <submittedName>
        <fullName evidence="4">Lytic transglycosylase domain-containing protein</fullName>
    </submittedName>
</protein>
<dbReference type="GO" id="GO:0016020">
    <property type="term" value="C:membrane"/>
    <property type="evidence" value="ECO:0007669"/>
    <property type="project" value="InterPro"/>
</dbReference>